<evidence type="ECO:0000313" key="3">
    <source>
        <dbReference type="Proteomes" id="UP001501508"/>
    </source>
</evidence>
<dbReference type="Pfam" id="PF26002">
    <property type="entry name" value="Beta-barrel_AprE"/>
    <property type="match status" value="1"/>
</dbReference>
<dbReference type="InterPro" id="IPR058982">
    <property type="entry name" value="Beta-barrel_AprE"/>
</dbReference>
<dbReference type="PANTHER" id="PTHR30386">
    <property type="entry name" value="MEMBRANE FUSION SUBUNIT OF EMRAB-TOLC MULTIDRUG EFFLUX PUMP"/>
    <property type="match status" value="1"/>
</dbReference>
<dbReference type="PANTHER" id="PTHR30386:SF28">
    <property type="entry name" value="EXPORTED PROTEIN"/>
    <property type="match status" value="1"/>
</dbReference>
<evidence type="ECO:0000313" key="2">
    <source>
        <dbReference type="EMBL" id="GAA4430760.1"/>
    </source>
</evidence>
<dbReference type="Proteomes" id="UP001501508">
    <property type="component" value="Unassembled WGS sequence"/>
</dbReference>
<keyword evidence="3" id="KW-1185">Reference proteome</keyword>
<feature type="domain" description="AprE-like beta-barrel" evidence="1">
    <location>
        <begin position="251"/>
        <end position="329"/>
    </location>
</feature>
<gene>
    <name evidence="2" type="ORF">GCM10023091_00440</name>
</gene>
<proteinExistence type="predicted"/>
<dbReference type="InterPro" id="IPR050739">
    <property type="entry name" value="MFP"/>
</dbReference>
<sequence length="350" mass="40460">MVKILVKENVWVKNGTDIAYLESTADHNQVLLILKSLKELKEGYLEFDSLDGILLPRELELGELQNGYQNLYSSYLEYRAMTNLGISRKRREYILEEIDNLRQQGIWLKTTLDLQRRELVLGEAEFELYRGLEREKVISALDLQQREAVLLAKRQIIPQSESSIINNNLAILSKSRELSELENGILEEKKRFVQSMNSFISEAESWKKLYVLTSSTNGYLVYSSSLQELQHVAANEVLFYVNPGRYNYHGEMYISPAAMSKVMKNQEVLIKVRSYPYQQYGFLRGRIDQVGDIPTRDSLYFSKVTIFRESKDSLIKLKPGMMADAEIITLDVSVAKRIWLDVGKSLNFLK</sequence>
<name>A0ABP8LL09_9BACT</name>
<dbReference type="EMBL" id="BAABEY010000001">
    <property type="protein sequence ID" value="GAA4430760.1"/>
    <property type="molecule type" value="Genomic_DNA"/>
</dbReference>
<evidence type="ECO:0000259" key="1">
    <source>
        <dbReference type="Pfam" id="PF26002"/>
    </source>
</evidence>
<accession>A0ABP8LL09</accession>
<reference evidence="3" key="1">
    <citation type="journal article" date="2019" name="Int. J. Syst. Evol. Microbiol.">
        <title>The Global Catalogue of Microorganisms (GCM) 10K type strain sequencing project: providing services to taxonomists for standard genome sequencing and annotation.</title>
        <authorList>
            <consortium name="The Broad Institute Genomics Platform"/>
            <consortium name="The Broad Institute Genome Sequencing Center for Infectious Disease"/>
            <person name="Wu L."/>
            <person name="Ma J."/>
        </authorList>
    </citation>
    <scope>NUCLEOTIDE SEQUENCE [LARGE SCALE GENOMIC DNA]</scope>
    <source>
        <strain evidence="3">JCM 31920</strain>
    </source>
</reference>
<comment type="caution">
    <text evidence="2">The sequence shown here is derived from an EMBL/GenBank/DDBJ whole genome shotgun (WGS) entry which is preliminary data.</text>
</comment>
<protein>
    <recommendedName>
        <fullName evidence="1">AprE-like beta-barrel domain-containing protein</fullName>
    </recommendedName>
</protein>
<dbReference type="Gene3D" id="2.40.30.170">
    <property type="match status" value="1"/>
</dbReference>
<organism evidence="2 3">
    <name type="scientific">Ravibacter arvi</name>
    <dbReference type="NCBI Taxonomy" id="2051041"/>
    <lineage>
        <taxon>Bacteria</taxon>
        <taxon>Pseudomonadati</taxon>
        <taxon>Bacteroidota</taxon>
        <taxon>Cytophagia</taxon>
        <taxon>Cytophagales</taxon>
        <taxon>Spirosomataceae</taxon>
        <taxon>Ravibacter</taxon>
    </lineage>
</organism>